<dbReference type="Pfam" id="PF03717">
    <property type="entry name" value="PBP_dimer"/>
    <property type="match status" value="1"/>
</dbReference>
<dbReference type="AlphaFoldDB" id="A0A0D8FXR8"/>
<dbReference type="PANTHER" id="PTHR30627">
    <property type="entry name" value="PEPTIDOGLYCAN D,D-TRANSPEPTIDASE"/>
    <property type="match status" value="1"/>
</dbReference>
<sequence>MPMQSKKVSLSFRARLLGLTGLALLGGLVARLYALQVLEAPSFQQAAVQNSTRTVAVPAPRGLILSREENVLAGNKVVDVLGLSQYEATLHPKVEGRVARLLGIPVSQVKADLRNSVYSTYVPTPIGSNISQVTALYVAEHSSEFPGVTTTFETQRTYPYGSTAAHVLGYVGAISPQQLAKLASKGYAPGDQIGLAGVEASYQNYLHGTPGSEKLVVNSFGQEVGVASRSSAKPGGDLQLTISLPLQQYVDKVLAQRVNQLQGSYNSYFGKYSNDVTGAAVVENVNSGSVLAMASYPTYKPSQWVGGISYANYAKLTAPAAHNPLLNRAISGVYTPGSTFKLATSSAALQDGLLTPTTIINDTGKFVIPNCSGSFCSLHNSGGETLGPIDISTAISASDDVFFYTLGYRFYTQQSKFGATPIQNMAAKYGWGSPTGIALPGEAAGMVDSPALRKKLHALNPKAYPYNTWYVADQLEMSFGQGLTEISPLQMANAYATFANGGTRYVPRIAEGVVNGSGKLVKRFAPKVAGHVPLSPSVRAAILAGFEGVISNPLGTAHGIFAGWPESSYTLAGKTGTASVQGQVPNAWFVAFGPEPNPKYVVVVVIKEGGFGDTGSAPVVRQIFQYLKTHPVGAPTYGLKHLAAGSTVALNAPAKSGNKQGTSSNTKTTKKTSVSGSATTSPTKTTITSGG</sequence>
<comment type="subcellular location">
    <subcellularLocation>
        <location evidence="2">Cell membrane</location>
    </subcellularLocation>
    <subcellularLocation>
        <location evidence="1">Membrane</location>
        <topology evidence="1">Single-pass membrane protein</topology>
    </subcellularLocation>
</comment>
<dbReference type="GO" id="GO:0071555">
    <property type="term" value="P:cell wall organization"/>
    <property type="evidence" value="ECO:0007669"/>
    <property type="project" value="UniProtKB-KW"/>
</dbReference>
<keyword evidence="4" id="KW-1003">Cell membrane</keyword>
<keyword evidence="10" id="KW-0573">Peptidoglycan synthesis</keyword>
<dbReference type="GO" id="GO:0008658">
    <property type="term" value="F:penicillin binding"/>
    <property type="evidence" value="ECO:0007669"/>
    <property type="project" value="InterPro"/>
</dbReference>
<keyword evidence="13" id="KW-0961">Cell wall biogenesis/degradation</keyword>
<reference evidence="17 18" key="1">
    <citation type="submission" date="2015-01" db="EMBL/GenBank/DDBJ databases">
        <title>Draft genome of the acidophilic iron oxidizer Ferrimicrobium acidiphilum strain T23.</title>
        <authorList>
            <person name="Poehlein A."/>
            <person name="Eisen S."/>
            <person name="Schloemann M."/>
            <person name="Johnson B.D."/>
            <person name="Daniel R."/>
            <person name="Muehling M."/>
        </authorList>
    </citation>
    <scope>NUCLEOTIDE SEQUENCE [LARGE SCALE GENOMIC DNA]</scope>
    <source>
        <strain evidence="17 18">T23</strain>
    </source>
</reference>
<dbReference type="GO" id="GO:0005886">
    <property type="term" value="C:plasma membrane"/>
    <property type="evidence" value="ECO:0007669"/>
    <property type="project" value="UniProtKB-SubCell"/>
</dbReference>
<dbReference type="RefSeq" id="WP_035388141.1">
    <property type="nucleotide sequence ID" value="NZ_JQKF01000001.1"/>
</dbReference>
<dbReference type="Proteomes" id="UP000032336">
    <property type="component" value="Unassembled WGS sequence"/>
</dbReference>
<dbReference type="OrthoDB" id="9766847at2"/>
<evidence type="ECO:0000259" key="15">
    <source>
        <dbReference type="Pfam" id="PF00905"/>
    </source>
</evidence>
<evidence type="ECO:0000256" key="14">
    <source>
        <dbReference type="SAM" id="MobiDB-lite"/>
    </source>
</evidence>
<feature type="compositionally biased region" description="Low complexity" evidence="14">
    <location>
        <begin position="662"/>
        <end position="691"/>
    </location>
</feature>
<keyword evidence="17" id="KW-0808">Transferase</keyword>
<dbReference type="STRING" id="1121877.FEAC_00580"/>
<dbReference type="eggNOG" id="COG0768">
    <property type="taxonomic scope" value="Bacteria"/>
</dbReference>
<evidence type="ECO:0000256" key="11">
    <source>
        <dbReference type="ARBA" id="ARBA00022989"/>
    </source>
</evidence>
<dbReference type="Gene3D" id="3.90.1310.10">
    <property type="entry name" value="Penicillin-binding protein 2a (Domain 2)"/>
    <property type="match status" value="1"/>
</dbReference>
<feature type="region of interest" description="Disordered" evidence="14">
    <location>
        <begin position="652"/>
        <end position="691"/>
    </location>
</feature>
<evidence type="ECO:0000256" key="5">
    <source>
        <dbReference type="ARBA" id="ARBA00022519"/>
    </source>
</evidence>
<evidence type="ECO:0000256" key="9">
    <source>
        <dbReference type="ARBA" id="ARBA00022960"/>
    </source>
</evidence>
<evidence type="ECO:0000313" key="18">
    <source>
        <dbReference type="Proteomes" id="UP000032336"/>
    </source>
</evidence>
<gene>
    <name evidence="17" type="primary">pbpB1</name>
    <name evidence="17" type="ORF">FEAC_00580</name>
</gene>
<dbReference type="NCBIfam" id="TIGR03423">
    <property type="entry name" value="pbp2_mrdA"/>
    <property type="match status" value="1"/>
</dbReference>
<dbReference type="Gene3D" id="3.40.710.10">
    <property type="entry name" value="DD-peptidase/beta-lactamase superfamily"/>
    <property type="match status" value="1"/>
</dbReference>
<dbReference type="InterPro" id="IPR017790">
    <property type="entry name" value="Penicillin-binding_protein_2"/>
</dbReference>
<evidence type="ECO:0000256" key="3">
    <source>
        <dbReference type="ARBA" id="ARBA00007171"/>
    </source>
</evidence>
<keyword evidence="7" id="KW-0812">Transmembrane</keyword>
<dbReference type="SUPFAM" id="SSF56601">
    <property type="entry name" value="beta-lactamase/transpeptidase-like"/>
    <property type="match status" value="1"/>
</dbReference>
<dbReference type="PANTHER" id="PTHR30627:SF2">
    <property type="entry name" value="PEPTIDOGLYCAN D,D-TRANSPEPTIDASE MRDA"/>
    <property type="match status" value="1"/>
</dbReference>
<dbReference type="EC" id="2.4.1.129" evidence="17"/>
<dbReference type="InterPro" id="IPR005311">
    <property type="entry name" value="PBP_dimer"/>
</dbReference>
<evidence type="ECO:0000259" key="16">
    <source>
        <dbReference type="Pfam" id="PF03717"/>
    </source>
</evidence>
<dbReference type="InterPro" id="IPR050515">
    <property type="entry name" value="Beta-lactam/transpept"/>
</dbReference>
<dbReference type="EMBL" id="JXUW01000001">
    <property type="protein sequence ID" value="KJE78068.1"/>
    <property type="molecule type" value="Genomic_DNA"/>
</dbReference>
<dbReference type="GO" id="GO:0008360">
    <property type="term" value="P:regulation of cell shape"/>
    <property type="evidence" value="ECO:0007669"/>
    <property type="project" value="UniProtKB-KW"/>
</dbReference>
<feature type="domain" description="Penicillin-binding protein dimerisation" evidence="16">
    <location>
        <begin position="57"/>
        <end position="225"/>
    </location>
</feature>
<dbReference type="GeneID" id="78371417"/>
<evidence type="ECO:0000256" key="7">
    <source>
        <dbReference type="ARBA" id="ARBA00022692"/>
    </source>
</evidence>
<dbReference type="Gene3D" id="3.30.1390.30">
    <property type="entry name" value="Penicillin-binding protein 2a, domain 3"/>
    <property type="match status" value="1"/>
</dbReference>
<dbReference type="GO" id="GO:0009252">
    <property type="term" value="P:peptidoglycan biosynthetic process"/>
    <property type="evidence" value="ECO:0007669"/>
    <property type="project" value="UniProtKB-KW"/>
</dbReference>
<comment type="similarity">
    <text evidence="3">Belongs to the transpeptidase family.</text>
</comment>
<dbReference type="Pfam" id="PF00905">
    <property type="entry name" value="Transpeptidase"/>
    <property type="match status" value="1"/>
</dbReference>
<keyword evidence="12" id="KW-0472">Membrane</keyword>
<evidence type="ECO:0000256" key="12">
    <source>
        <dbReference type="ARBA" id="ARBA00023136"/>
    </source>
</evidence>
<dbReference type="GO" id="GO:0006508">
    <property type="term" value="P:proteolysis"/>
    <property type="evidence" value="ECO:0007669"/>
    <property type="project" value="UniProtKB-KW"/>
</dbReference>
<keyword evidence="8" id="KW-0378">Hydrolase</keyword>
<name>A0A0D8FXR8_9ACTN</name>
<protein>
    <submittedName>
        <fullName evidence="17">Penicillin-binding protein PbpB</fullName>
        <ecNumber evidence="17">2.4.1.129</ecNumber>
    </submittedName>
</protein>
<evidence type="ECO:0000256" key="8">
    <source>
        <dbReference type="ARBA" id="ARBA00022801"/>
    </source>
</evidence>
<evidence type="ECO:0000256" key="1">
    <source>
        <dbReference type="ARBA" id="ARBA00004167"/>
    </source>
</evidence>
<evidence type="ECO:0000256" key="2">
    <source>
        <dbReference type="ARBA" id="ARBA00004236"/>
    </source>
</evidence>
<dbReference type="SUPFAM" id="SSF56519">
    <property type="entry name" value="Penicillin binding protein dimerisation domain"/>
    <property type="match status" value="1"/>
</dbReference>
<evidence type="ECO:0000256" key="6">
    <source>
        <dbReference type="ARBA" id="ARBA00022670"/>
    </source>
</evidence>
<organism evidence="17 18">
    <name type="scientific">Ferrimicrobium acidiphilum DSM 19497</name>
    <dbReference type="NCBI Taxonomy" id="1121877"/>
    <lineage>
        <taxon>Bacteria</taxon>
        <taxon>Bacillati</taxon>
        <taxon>Actinomycetota</taxon>
        <taxon>Acidimicrobiia</taxon>
        <taxon>Acidimicrobiales</taxon>
        <taxon>Acidimicrobiaceae</taxon>
        <taxon>Ferrimicrobium</taxon>
    </lineage>
</organism>
<dbReference type="GO" id="GO:0071972">
    <property type="term" value="F:peptidoglycan L,D-transpeptidase activity"/>
    <property type="evidence" value="ECO:0007669"/>
    <property type="project" value="TreeGrafter"/>
</dbReference>
<accession>A0A0D8FXR8</accession>
<keyword evidence="18" id="KW-1185">Reference proteome</keyword>
<keyword evidence="17" id="KW-0328">Glycosyltransferase</keyword>
<dbReference type="GO" id="GO:0009002">
    <property type="term" value="F:serine-type D-Ala-D-Ala carboxypeptidase activity"/>
    <property type="evidence" value="ECO:0007669"/>
    <property type="project" value="InterPro"/>
</dbReference>
<evidence type="ECO:0000313" key="17">
    <source>
        <dbReference type="EMBL" id="KJE78068.1"/>
    </source>
</evidence>
<dbReference type="GO" id="GO:0016757">
    <property type="term" value="F:glycosyltransferase activity"/>
    <property type="evidence" value="ECO:0007669"/>
    <property type="project" value="UniProtKB-KW"/>
</dbReference>
<evidence type="ECO:0000256" key="13">
    <source>
        <dbReference type="ARBA" id="ARBA00023316"/>
    </source>
</evidence>
<evidence type="ECO:0000256" key="10">
    <source>
        <dbReference type="ARBA" id="ARBA00022984"/>
    </source>
</evidence>
<comment type="caution">
    <text evidence="17">The sequence shown here is derived from an EMBL/GenBank/DDBJ whole genome shotgun (WGS) entry which is preliminary data.</text>
</comment>
<evidence type="ECO:0000256" key="4">
    <source>
        <dbReference type="ARBA" id="ARBA00022475"/>
    </source>
</evidence>
<dbReference type="InterPro" id="IPR012338">
    <property type="entry name" value="Beta-lactam/transpept-like"/>
</dbReference>
<keyword evidence="5" id="KW-0997">Cell inner membrane</keyword>
<keyword evidence="6" id="KW-0645">Protease</keyword>
<dbReference type="InterPro" id="IPR001460">
    <property type="entry name" value="PCN-bd_Tpept"/>
</dbReference>
<proteinExistence type="inferred from homology"/>
<keyword evidence="11" id="KW-1133">Transmembrane helix</keyword>
<feature type="domain" description="Penicillin-binding protein transpeptidase" evidence="15">
    <location>
        <begin position="278"/>
        <end position="624"/>
    </location>
</feature>
<keyword evidence="9" id="KW-0133">Cell shape</keyword>
<dbReference type="InterPro" id="IPR036138">
    <property type="entry name" value="PBP_dimer_sf"/>
</dbReference>